<dbReference type="Pfam" id="PF07058">
    <property type="entry name" value="MAP70"/>
    <property type="match status" value="1"/>
</dbReference>
<evidence type="ECO:0000256" key="1">
    <source>
        <dbReference type="ARBA" id="ARBA00004245"/>
    </source>
</evidence>
<feature type="coiled-coil region" evidence="7">
    <location>
        <begin position="129"/>
        <end position="166"/>
    </location>
</feature>
<evidence type="ECO:0000256" key="3">
    <source>
        <dbReference type="ARBA" id="ARBA00022490"/>
    </source>
</evidence>
<evidence type="ECO:0000256" key="2">
    <source>
        <dbReference type="ARBA" id="ARBA00008825"/>
    </source>
</evidence>
<comment type="subcellular location">
    <subcellularLocation>
        <location evidence="1">Cytoplasm</location>
        <location evidence="1">Cytoskeleton</location>
    </subcellularLocation>
</comment>
<reference evidence="8 9" key="1">
    <citation type="journal article" date="2023" name="Plants (Basel)">
        <title>Bridging the Gap: Combining Genomics and Transcriptomics Approaches to Understand Stylosanthes scabra, an Orphan Legume from the Brazilian Caatinga.</title>
        <authorList>
            <person name="Ferreira-Neto J.R.C."/>
            <person name="da Silva M.D."/>
            <person name="Binneck E."/>
            <person name="de Melo N.F."/>
            <person name="da Silva R.H."/>
            <person name="de Melo A.L.T.M."/>
            <person name="Pandolfi V."/>
            <person name="Bustamante F.O."/>
            <person name="Brasileiro-Vidal A.C."/>
            <person name="Benko-Iseppon A.M."/>
        </authorList>
    </citation>
    <scope>NUCLEOTIDE SEQUENCE [LARGE SCALE GENOMIC DNA]</scope>
    <source>
        <tissue evidence="8">Leaves</tissue>
    </source>
</reference>
<dbReference type="PANTHER" id="PTHR31246:SF5">
    <property type="entry name" value="MICROTUBULE-ASSOCIATED PROTEIN 70-5"/>
    <property type="match status" value="1"/>
</dbReference>
<dbReference type="Gene3D" id="1.10.287.1490">
    <property type="match status" value="1"/>
</dbReference>
<dbReference type="EMBL" id="JASCZI010211918">
    <property type="protein sequence ID" value="MED6197544.1"/>
    <property type="molecule type" value="Genomic_DNA"/>
</dbReference>
<evidence type="ECO:0000256" key="4">
    <source>
        <dbReference type="ARBA" id="ARBA00022701"/>
    </source>
</evidence>
<dbReference type="Proteomes" id="UP001341840">
    <property type="component" value="Unassembled WGS sequence"/>
</dbReference>
<evidence type="ECO:0000313" key="9">
    <source>
        <dbReference type="Proteomes" id="UP001341840"/>
    </source>
</evidence>
<keyword evidence="3" id="KW-0963">Cytoplasm</keyword>
<keyword evidence="4" id="KW-0493">Microtubule</keyword>
<evidence type="ECO:0000313" key="8">
    <source>
        <dbReference type="EMBL" id="MED6197544.1"/>
    </source>
</evidence>
<evidence type="ECO:0000256" key="5">
    <source>
        <dbReference type="ARBA" id="ARBA00023054"/>
    </source>
</evidence>
<sequence length="200" mass="22921">MVTLGELNGEEEVPFLQPTNPLVLEINGFQNQLIEKGKELATCQGEVKALRATEALKDKAIEELRNEVSKLDQKLRTTENHLKDKNLEIKKLTEEKKDALAAQYAAEAALRRIHLDQKDDDYIPFESVITPLEDEIKLYKNEIKALQEDKKALERLTKSKESALLEAERILRSALERALIVEEVQNENFDLKRQIEICQA</sequence>
<gene>
    <name evidence="8" type="ORF">PIB30_057407</name>
</gene>
<dbReference type="InterPro" id="IPR009768">
    <property type="entry name" value="MAP70"/>
</dbReference>
<protein>
    <submittedName>
        <fullName evidence="8">Uncharacterized protein</fullName>
    </submittedName>
</protein>
<keyword evidence="9" id="KW-1185">Reference proteome</keyword>
<feature type="coiled-coil region" evidence="7">
    <location>
        <begin position="47"/>
        <end position="102"/>
    </location>
</feature>
<proteinExistence type="inferred from homology"/>
<keyword evidence="6" id="KW-0206">Cytoskeleton</keyword>
<comment type="similarity">
    <text evidence="2">Belongs to the MAP70 family.</text>
</comment>
<keyword evidence="5 7" id="KW-0175">Coiled coil</keyword>
<name>A0ABU6XKE0_9FABA</name>
<comment type="caution">
    <text evidence="8">The sequence shown here is derived from an EMBL/GenBank/DDBJ whole genome shotgun (WGS) entry which is preliminary data.</text>
</comment>
<organism evidence="8 9">
    <name type="scientific">Stylosanthes scabra</name>
    <dbReference type="NCBI Taxonomy" id="79078"/>
    <lineage>
        <taxon>Eukaryota</taxon>
        <taxon>Viridiplantae</taxon>
        <taxon>Streptophyta</taxon>
        <taxon>Embryophyta</taxon>
        <taxon>Tracheophyta</taxon>
        <taxon>Spermatophyta</taxon>
        <taxon>Magnoliopsida</taxon>
        <taxon>eudicotyledons</taxon>
        <taxon>Gunneridae</taxon>
        <taxon>Pentapetalae</taxon>
        <taxon>rosids</taxon>
        <taxon>fabids</taxon>
        <taxon>Fabales</taxon>
        <taxon>Fabaceae</taxon>
        <taxon>Papilionoideae</taxon>
        <taxon>50 kb inversion clade</taxon>
        <taxon>dalbergioids sensu lato</taxon>
        <taxon>Dalbergieae</taxon>
        <taxon>Pterocarpus clade</taxon>
        <taxon>Stylosanthes</taxon>
    </lineage>
</organism>
<dbReference type="PANTHER" id="PTHR31246">
    <property type="entry name" value="MICROTUBULE-ASSOCIATED PROTEIN 70-2"/>
    <property type="match status" value="1"/>
</dbReference>
<evidence type="ECO:0000256" key="7">
    <source>
        <dbReference type="SAM" id="Coils"/>
    </source>
</evidence>
<accession>A0ABU6XKE0</accession>
<evidence type="ECO:0000256" key="6">
    <source>
        <dbReference type="ARBA" id="ARBA00023212"/>
    </source>
</evidence>